<dbReference type="PANTHER" id="PTHR47955:SF8">
    <property type="entry name" value="CYTOCHROME P450 71D11-LIKE"/>
    <property type="match status" value="1"/>
</dbReference>
<keyword evidence="4 8" id="KW-0479">Metal-binding</keyword>
<feature type="transmembrane region" description="Helical" evidence="10">
    <location>
        <begin position="6"/>
        <end position="24"/>
    </location>
</feature>
<gene>
    <name evidence="11" type="ORF">K2173_015530</name>
</gene>
<dbReference type="SUPFAM" id="SSF48264">
    <property type="entry name" value="Cytochrome P450"/>
    <property type="match status" value="1"/>
</dbReference>
<evidence type="ECO:0000256" key="1">
    <source>
        <dbReference type="ARBA" id="ARBA00001971"/>
    </source>
</evidence>
<evidence type="ECO:0000256" key="9">
    <source>
        <dbReference type="RuleBase" id="RU000461"/>
    </source>
</evidence>
<dbReference type="Pfam" id="PF00067">
    <property type="entry name" value="p450"/>
    <property type="match status" value="1"/>
</dbReference>
<dbReference type="InterPro" id="IPR036396">
    <property type="entry name" value="Cyt_P450_sf"/>
</dbReference>
<dbReference type="Gene3D" id="1.10.630.10">
    <property type="entry name" value="Cytochrome P450"/>
    <property type="match status" value="1"/>
</dbReference>
<dbReference type="GO" id="GO:0005506">
    <property type="term" value="F:iron ion binding"/>
    <property type="evidence" value="ECO:0007669"/>
    <property type="project" value="InterPro"/>
</dbReference>
<dbReference type="AlphaFoldDB" id="A0AAV8SSH4"/>
<feature type="binding site" description="axial binding residue" evidence="8">
    <location>
        <position position="446"/>
    </location>
    <ligand>
        <name>heme</name>
        <dbReference type="ChEBI" id="CHEBI:30413"/>
    </ligand>
    <ligandPart>
        <name>Fe</name>
        <dbReference type="ChEBI" id="CHEBI:18248"/>
    </ligandPart>
</feature>
<evidence type="ECO:0000256" key="6">
    <source>
        <dbReference type="ARBA" id="ARBA00023004"/>
    </source>
</evidence>
<dbReference type="PRINTS" id="PR00463">
    <property type="entry name" value="EP450I"/>
</dbReference>
<keyword evidence="5 9" id="KW-0560">Oxidoreductase</keyword>
<dbReference type="InterPro" id="IPR001128">
    <property type="entry name" value="Cyt_P450"/>
</dbReference>
<evidence type="ECO:0000313" key="12">
    <source>
        <dbReference type="Proteomes" id="UP001159364"/>
    </source>
</evidence>
<evidence type="ECO:0008006" key="13">
    <source>
        <dbReference type="Google" id="ProtNLM"/>
    </source>
</evidence>
<evidence type="ECO:0000256" key="8">
    <source>
        <dbReference type="PIRSR" id="PIRSR602401-1"/>
    </source>
</evidence>
<dbReference type="GO" id="GO:0016705">
    <property type="term" value="F:oxidoreductase activity, acting on paired donors, with incorporation or reduction of molecular oxygen"/>
    <property type="evidence" value="ECO:0007669"/>
    <property type="project" value="InterPro"/>
</dbReference>
<organism evidence="11 12">
    <name type="scientific">Erythroxylum novogranatense</name>
    <dbReference type="NCBI Taxonomy" id="1862640"/>
    <lineage>
        <taxon>Eukaryota</taxon>
        <taxon>Viridiplantae</taxon>
        <taxon>Streptophyta</taxon>
        <taxon>Embryophyta</taxon>
        <taxon>Tracheophyta</taxon>
        <taxon>Spermatophyta</taxon>
        <taxon>Magnoliopsida</taxon>
        <taxon>eudicotyledons</taxon>
        <taxon>Gunneridae</taxon>
        <taxon>Pentapetalae</taxon>
        <taxon>rosids</taxon>
        <taxon>fabids</taxon>
        <taxon>Malpighiales</taxon>
        <taxon>Erythroxylaceae</taxon>
        <taxon>Erythroxylum</taxon>
    </lineage>
</organism>
<evidence type="ECO:0000256" key="3">
    <source>
        <dbReference type="ARBA" id="ARBA00022617"/>
    </source>
</evidence>
<evidence type="ECO:0000256" key="2">
    <source>
        <dbReference type="ARBA" id="ARBA00010617"/>
    </source>
</evidence>
<evidence type="ECO:0000256" key="5">
    <source>
        <dbReference type="ARBA" id="ARBA00023002"/>
    </source>
</evidence>
<accession>A0AAV8SSH4</accession>
<keyword evidence="12" id="KW-1185">Reference proteome</keyword>
<dbReference type="GO" id="GO:0004497">
    <property type="term" value="F:monooxygenase activity"/>
    <property type="evidence" value="ECO:0007669"/>
    <property type="project" value="UniProtKB-KW"/>
</dbReference>
<dbReference type="Proteomes" id="UP001159364">
    <property type="component" value="Linkage Group LG09"/>
</dbReference>
<keyword evidence="10" id="KW-1133">Transmembrane helix</keyword>
<comment type="similarity">
    <text evidence="2 9">Belongs to the cytochrome P450 family.</text>
</comment>
<dbReference type="CDD" id="cd11072">
    <property type="entry name" value="CYP71-like"/>
    <property type="match status" value="1"/>
</dbReference>
<evidence type="ECO:0000256" key="7">
    <source>
        <dbReference type="ARBA" id="ARBA00023033"/>
    </source>
</evidence>
<comment type="cofactor">
    <cofactor evidence="1 8">
        <name>heme</name>
        <dbReference type="ChEBI" id="CHEBI:30413"/>
    </cofactor>
</comment>
<proteinExistence type="inferred from homology"/>
<evidence type="ECO:0000256" key="10">
    <source>
        <dbReference type="SAM" id="Phobius"/>
    </source>
</evidence>
<keyword evidence="7 9" id="KW-0503">Monooxygenase</keyword>
<dbReference type="PRINTS" id="PR00385">
    <property type="entry name" value="P450"/>
</dbReference>
<keyword evidence="10" id="KW-0812">Transmembrane</keyword>
<dbReference type="FunFam" id="1.10.630.10:FF:000008">
    <property type="entry name" value="Cytochrome P450 71D8"/>
    <property type="match status" value="1"/>
</dbReference>
<reference evidence="11 12" key="1">
    <citation type="submission" date="2021-09" db="EMBL/GenBank/DDBJ databases">
        <title>Genomic insights and catalytic innovation underlie evolution of tropane alkaloids biosynthesis.</title>
        <authorList>
            <person name="Wang Y.-J."/>
            <person name="Tian T."/>
            <person name="Huang J.-P."/>
            <person name="Huang S.-X."/>
        </authorList>
    </citation>
    <scope>NUCLEOTIDE SEQUENCE [LARGE SCALE GENOMIC DNA]</scope>
    <source>
        <strain evidence="11">KIB-2018</strain>
        <tissue evidence="11">Leaf</tissue>
    </source>
</reference>
<dbReference type="InterPro" id="IPR017972">
    <property type="entry name" value="Cyt_P450_CS"/>
</dbReference>
<evidence type="ECO:0000256" key="4">
    <source>
        <dbReference type="ARBA" id="ARBA00022723"/>
    </source>
</evidence>
<keyword evidence="10" id="KW-0472">Membrane</keyword>
<dbReference type="PROSITE" id="PS00086">
    <property type="entry name" value="CYTOCHROME_P450"/>
    <property type="match status" value="1"/>
</dbReference>
<dbReference type="GO" id="GO:0020037">
    <property type="term" value="F:heme binding"/>
    <property type="evidence" value="ECO:0007669"/>
    <property type="project" value="InterPro"/>
</dbReference>
<keyword evidence="3 8" id="KW-0349">Heme</keyword>
<dbReference type="PANTHER" id="PTHR47955">
    <property type="entry name" value="CYTOCHROME P450 FAMILY 71 PROTEIN"/>
    <property type="match status" value="1"/>
</dbReference>
<comment type="caution">
    <text evidence="11">The sequence shown here is derived from an EMBL/GenBank/DDBJ whole genome shotgun (WGS) entry which is preliminary data.</text>
</comment>
<keyword evidence="6 8" id="KW-0408">Iron</keyword>
<dbReference type="InterPro" id="IPR002401">
    <property type="entry name" value="Cyt_P450_E_grp-I"/>
</dbReference>
<name>A0AAV8SSH4_9ROSI</name>
<protein>
    <recommendedName>
        <fullName evidence="13">Cytochrome P450</fullName>
    </recommendedName>
</protein>
<evidence type="ECO:0000313" key="11">
    <source>
        <dbReference type="EMBL" id="KAJ8755018.1"/>
    </source>
</evidence>
<sequence>MELQLSFFYSLVSLFFIIITVLKISKTSSREDLDLNLLPGPWRLPLIGNLHQLVGSTSPHHRLRDLAKKYGPFMRVQLGEVSTIVVSSAEYAKEVMGDHDTIFANRPFILAASLISYDHKNIACSPLNNYWRELRKICISELLSPKRVLSFRSIREEEVLSLLRYISKNVDSPVNLSEKISSTTYGITSRAAFSRKYDEQQEFIHLVDGVIKVAEGFSIADSFPSLKLVHRLGGMMGQIEKIHKQVDKVLETIITEHRSKKMTKNSTEGEVEEDLVDVLLKIQETGCMDSPFADDNIKAVILDVFIAGSETSSKTVAWALSEVLRNPEIITKAQAEVRQVFSKKGKVEESGLGELKYLKMVIKETLRLHPPAPLLLPRESSEKCTISGYDIPSKTKVIVNAWAIARDPNYWTEAETFMPERFLDSSVDYKGSNFEFIPFGAGRRICPGMSLGLINVELPLASLLYHFDWKSPDDTSLENLDMTEDFGATVGRKNDLRLVPVSYIPVPAE</sequence>
<dbReference type="EMBL" id="JAIWQS010000009">
    <property type="protein sequence ID" value="KAJ8755018.1"/>
    <property type="molecule type" value="Genomic_DNA"/>
</dbReference>